<gene>
    <name evidence="1" type="ORF">DPV69_06655</name>
</gene>
<dbReference type="EMBL" id="SAYW01000001">
    <property type="protein sequence ID" value="RWU11003.1"/>
    <property type="molecule type" value="Genomic_DNA"/>
</dbReference>
<proteinExistence type="predicted"/>
<keyword evidence="2" id="KW-1185">Reference proteome</keyword>
<accession>A0A3S3Q1P2</accession>
<protein>
    <submittedName>
        <fullName evidence="1">Uncharacterized protein</fullName>
    </submittedName>
</protein>
<dbReference type="Proteomes" id="UP000284120">
    <property type="component" value="Unassembled WGS sequence"/>
</dbReference>
<organism evidence="1 2">
    <name type="scientific">Pedobacter chitinilyticus</name>
    <dbReference type="NCBI Taxonomy" id="2233776"/>
    <lineage>
        <taxon>Bacteria</taxon>
        <taxon>Pseudomonadati</taxon>
        <taxon>Bacteroidota</taxon>
        <taxon>Sphingobacteriia</taxon>
        <taxon>Sphingobacteriales</taxon>
        <taxon>Sphingobacteriaceae</taxon>
        <taxon>Pedobacter</taxon>
    </lineage>
</organism>
<evidence type="ECO:0000313" key="2">
    <source>
        <dbReference type="Proteomes" id="UP000284120"/>
    </source>
</evidence>
<sequence>MDNKKRNRVVLYPMDLKPFCEGSPELADKLYEEIRDHVGLRKSIPITTFHVRDYLKIDLEEVNKAIFPDHDKS</sequence>
<name>A0A3S3Q1P2_9SPHI</name>
<dbReference type="RefSeq" id="WP_113646488.1">
    <property type="nucleotide sequence ID" value="NZ_QMHN01000001.1"/>
</dbReference>
<comment type="caution">
    <text evidence="1">The sequence shown here is derived from an EMBL/GenBank/DDBJ whole genome shotgun (WGS) entry which is preliminary data.</text>
</comment>
<reference evidence="1 2" key="1">
    <citation type="submission" date="2018-06" db="EMBL/GenBank/DDBJ databases">
        <title>Pedobacter endophyticus sp. nov., an endophytic bacterium isolated from a leaf of Triticum aestivum.</title>
        <authorList>
            <person name="Zhang L."/>
        </authorList>
    </citation>
    <scope>NUCLEOTIDE SEQUENCE [LARGE SCALE GENOMIC DNA]</scope>
    <source>
        <strain evidence="1 2">CM134L-2</strain>
    </source>
</reference>
<evidence type="ECO:0000313" key="1">
    <source>
        <dbReference type="EMBL" id="RWU11003.1"/>
    </source>
</evidence>
<dbReference type="AlphaFoldDB" id="A0A3S3Q1P2"/>